<dbReference type="InterPro" id="IPR006200">
    <property type="entry name" value="LexA"/>
</dbReference>
<dbReference type="InterPro" id="IPR006197">
    <property type="entry name" value="Peptidase_S24_LexA"/>
</dbReference>
<dbReference type="FunFam" id="2.10.109.10:FF:000001">
    <property type="entry name" value="LexA repressor"/>
    <property type="match status" value="1"/>
</dbReference>
<dbReference type="GO" id="GO:0006281">
    <property type="term" value="P:DNA repair"/>
    <property type="evidence" value="ECO:0007669"/>
    <property type="project" value="UniProtKB-UniRule"/>
</dbReference>
<dbReference type="PRINTS" id="PR00726">
    <property type="entry name" value="LEXASERPTASE"/>
</dbReference>
<evidence type="ECO:0000259" key="15">
    <source>
        <dbReference type="Pfam" id="PF00717"/>
    </source>
</evidence>
<dbReference type="InterPro" id="IPR036390">
    <property type="entry name" value="WH_DNA-bd_sf"/>
</dbReference>
<dbReference type="Gene3D" id="2.10.109.10">
    <property type="entry name" value="Umud Fragment, subunit A"/>
    <property type="match status" value="1"/>
</dbReference>
<protein>
    <recommendedName>
        <fullName evidence="12">LexA repressor</fullName>
        <ecNumber evidence="12">3.4.21.88</ecNumber>
    </recommendedName>
</protein>
<dbReference type="GO" id="GO:0006260">
    <property type="term" value="P:DNA replication"/>
    <property type="evidence" value="ECO:0007669"/>
    <property type="project" value="UniProtKB-UniRule"/>
</dbReference>
<reference evidence="17" key="1">
    <citation type="submission" date="2017-08" db="EMBL/GenBank/DDBJ databases">
        <authorList>
            <person name="Imhoff J.F."/>
            <person name="Rahn T."/>
            <person name="Kuenzel S."/>
            <person name="Neulinger S.C."/>
        </authorList>
    </citation>
    <scope>NUCLEOTIDE SEQUENCE</scope>
    <source>
        <strain evidence="17">DSM 9154</strain>
    </source>
</reference>
<evidence type="ECO:0000256" key="10">
    <source>
        <dbReference type="ARBA" id="ARBA00023204"/>
    </source>
</evidence>
<dbReference type="SUPFAM" id="SSF46785">
    <property type="entry name" value="Winged helix' DNA-binding domain"/>
    <property type="match status" value="1"/>
</dbReference>
<comment type="function">
    <text evidence="12">Represses a number of genes involved in the response to DNA damage (SOS response), including recA and lexA. In the presence of single-stranded DNA, RecA interacts with LexA causing an autocatalytic cleavage which disrupts the DNA-binding part of LexA, leading to derepression of the SOS regulon and eventually DNA repair.</text>
</comment>
<evidence type="ECO:0000256" key="9">
    <source>
        <dbReference type="ARBA" id="ARBA00023163"/>
    </source>
</evidence>
<dbReference type="GO" id="GO:0045892">
    <property type="term" value="P:negative regulation of DNA-templated transcription"/>
    <property type="evidence" value="ECO:0007669"/>
    <property type="project" value="UniProtKB-UniRule"/>
</dbReference>
<evidence type="ECO:0000259" key="16">
    <source>
        <dbReference type="Pfam" id="PF01726"/>
    </source>
</evidence>
<dbReference type="InterPro" id="IPR050077">
    <property type="entry name" value="LexA_repressor"/>
</dbReference>
<organism evidence="17 18">
    <name type="scientific">Rhodovibrio salinarum</name>
    <dbReference type="NCBI Taxonomy" id="1087"/>
    <lineage>
        <taxon>Bacteria</taxon>
        <taxon>Pseudomonadati</taxon>
        <taxon>Pseudomonadota</taxon>
        <taxon>Alphaproteobacteria</taxon>
        <taxon>Rhodospirillales</taxon>
        <taxon>Rhodovibrionaceae</taxon>
        <taxon>Rhodovibrio</taxon>
    </lineage>
</organism>
<evidence type="ECO:0000256" key="8">
    <source>
        <dbReference type="ARBA" id="ARBA00023125"/>
    </source>
</evidence>
<name>A0A934V0T1_9PROT</name>
<keyword evidence="11 12" id="KW-0742">SOS response</keyword>
<evidence type="ECO:0000256" key="14">
    <source>
        <dbReference type="SAM" id="MobiDB-lite"/>
    </source>
</evidence>
<dbReference type="InterPro" id="IPR036388">
    <property type="entry name" value="WH-like_DNA-bd_sf"/>
</dbReference>
<accession>A0A934V0T1</accession>
<comment type="subunit">
    <text evidence="12">Homodimer.</text>
</comment>
<dbReference type="PANTHER" id="PTHR33516:SF2">
    <property type="entry name" value="LEXA REPRESSOR-RELATED"/>
    <property type="match status" value="1"/>
</dbReference>
<evidence type="ECO:0000256" key="7">
    <source>
        <dbReference type="ARBA" id="ARBA00023015"/>
    </source>
</evidence>
<evidence type="ECO:0000256" key="2">
    <source>
        <dbReference type="ARBA" id="ARBA00022491"/>
    </source>
</evidence>
<feature type="site" description="Cleavage; by autolysis" evidence="12">
    <location>
        <begin position="136"/>
        <end position="137"/>
    </location>
</feature>
<keyword evidence="18" id="KW-1185">Reference proteome</keyword>
<dbReference type="RefSeq" id="WP_027288977.1">
    <property type="nucleotide sequence ID" value="NZ_NRRE01000026.1"/>
</dbReference>
<dbReference type="Proteomes" id="UP000778970">
    <property type="component" value="Unassembled WGS sequence"/>
</dbReference>
<feature type="active site" description="For autocatalytic cleavage activity" evidence="12">
    <location>
        <position position="171"/>
    </location>
</feature>
<dbReference type="GO" id="GO:0004252">
    <property type="term" value="F:serine-type endopeptidase activity"/>
    <property type="evidence" value="ECO:0007669"/>
    <property type="project" value="UniProtKB-UniRule"/>
</dbReference>
<feature type="domain" description="Peptidase S24/S26A/S26B/S26C" evidence="15">
    <location>
        <begin position="129"/>
        <end position="244"/>
    </location>
</feature>
<comment type="similarity">
    <text evidence="1 12 13">Belongs to the peptidase S24 family.</text>
</comment>
<feature type="DNA-binding region" description="H-T-H motif" evidence="12">
    <location>
        <begin position="26"/>
        <end position="46"/>
    </location>
</feature>
<dbReference type="InterPro" id="IPR039418">
    <property type="entry name" value="LexA-like"/>
</dbReference>
<dbReference type="InterPro" id="IPR015927">
    <property type="entry name" value="Peptidase_S24_S26A/B/C"/>
</dbReference>
<evidence type="ECO:0000256" key="11">
    <source>
        <dbReference type="ARBA" id="ARBA00023236"/>
    </source>
</evidence>
<dbReference type="SUPFAM" id="SSF51306">
    <property type="entry name" value="LexA/Signal peptidase"/>
    <property type="match status" value="1"/>
</dbReference>
<gene>
    <name evidence="12" type="primary">lexA</name>
    <name evidence="17" type="ORF">CKO21_11295</name>
</gene>
<dbReference type="AlphaFoldDB" id="A0A934V0T1"/>
<proteinExistence type="inferred from homology"/>
<keyword evidence="4 12" id="KW-0227">DNA damage</keyword>
<dbReference type="Pfam" id="PF01726">
    <property type="entry name" value="LexA_DNA_bind"/>
    <property type="match status" value="1"/>
</dbReference>
<dbReference type="NCBIfam" id="TIGR00498">
    <property type="entry name" value="lexA"/>
    <property type="match status" value="1"/>
</dbReference>
<reference evidence="17" key="2">
    <citation type="journal article" date="2020" name="Microorganisms">
        <title>Osmotic Adaptation and Compatible Solute Biosynthesis of Phototrophic Bacteria as Revealed from Genome Analyses.</title>
        <authorList>
            <person name="Imhoff J.F."/>
            <person name="Rahn T."/>
            <person name="Kunzel S."/>
            <person name="Keller A."/>
            <person name="Neulinger S.C."/>
        </authorList>
    </citation>
    <scope>NUCLEOTIDE SEQUENCE</scope>
    <source>
        <strain evidence="17">DSM 9154</strain>
    </source>
</reference>
<sequence>MLTRKQHELLLYIHKHLGEHGVSPSFDEMKEALNLKSKSGIHRLISGLEERGFIRRLPHRARALEVLRLPGEPSTQTGSAEDGAQDAAGHPLSGAHGRPVGDNVVQANFRAPTVPELGATTASQNLHLPLYGRIAAGTPIEALRDESAFVEIPGAMVGDGEHYCLEVDGDSMIEAGIHDGDTVVIRRGEHAEPGAIVVALVDGEEATLKRIRRRGHSIALEPANPAYETRIYPPERVKVQGRLVALLRRYH</sequence>
<keyword evidence="8 12" id="KW-0238">DNA-binding</keyword>
<keyword evidence="9 12" id="KW-0804">Transcription</keyword>
<comment type="caution">
    <text evidence="17">The sequence shown here is derived from an EMBL/GenBank/DDBJ whole genome shotgun (WGS) entry which is preliminary data.</text>
</comment>
<dbReference type="InterPro" id="IPR036286">
    <property type="entry name" value="LexA/Signal_pep-like_sf"/>
</dbReference>
<dbReference type="Pfam" id="PF00717">
    <property type="entry name" value="Peptidase_S24"/>
    <property type="match status" value="1"/>
</dbReference>
<dbReference type="GO" id="GO:0006508">
    <property type="term" value="P:proteolysis"/>
    <property type="evidence" value="ECO:0007669"/>
    <property type="project" value="InterPro"/>
</dbReference>
<evidence type="ECO:0000313" key="18">
    <source>
        <dbReference type="Proteomes" id="UP000778970"/>
    </source>
</evidence>
<evidence type="ECO:0000256" key="3">
    <source>
        <dbReference type="ARBA" id="ARBA00022705"/>
    </source>
</evidence>
<keyword evidence="6 12" id="KW-0068">Autocatalytic cleavage</keyword>
<keyword evidence="10 12" id="KW-0234">DNA repair</keyword>
<keyword evidence="5 12" id="KW-0378">Hydrolase</keyword>
<comment type="catalytic activity">
    <reaction evidence="12">
        <text>Hydrolysis of Ala-|-Gly bond in repressor LexA.</text>
        <dbReference type="EC" id="3.4.21.88"/>
    </reaction>
</comment>
<evidence type="ECO:0000256" key="6">
    <source>
        <dbReference type="ARBA" id="ARBA00022813"/>
    </source>
</evidence>
<dbReference type="GO" id="GO:0003677">
    <property type="term" value="F:DNA binding"/>
    <property type="evidence" value="ECO:0007669"/>
    <property type="project" value="UniProtKB-UniRule"/>
</dbReference>
<keyword evidence="3 12" id="KW-0235">DNA replication</keyword>
<evidence type="ECO:0000256" key="4">
    <source>
        <dbReference type="ARBA" id="ARBA00022763"/>
    </source>
</evidence>
<dbReference type="InterPro" id="IPR006199">
    <property type="entry name" value="LexA_DNA-bd_dom"/>
</dbReference>
<feature type="active site" description="For autocatalytic cleavage activity" evidence="12">
    <location>
        <position position="209"/>
    </location>
</feature>
<dbReference type="EC" id="3.4.21.88" evidence="12"/>
<keyword evidence="2 12" id="KW-0678">Repressor</keyword>
<evidence type="ECO:0000256" key="12">
    <source>
        <dbReference type="HAMAP-Rule" id="MF_00015"/>
    </source>
</evidence>
<dbReference type="PANTHER" id="PTHR33516">
    <property type="entry name" value="LEXA REPRESSOR"/>
    <property type="match status" value="1"/>
</dbReference>
<dbReference type="EMBL" id="NRRE01000026">
    <property type="protein sequence ID" value="MBK1697825.1"/>
    <property type="molecule type" value="Genomic_DNA"/>
</dbReference>
<evidence type="ECO:0000313" key="17">
    <source>
        <dbReference type="EMBL" id="MBK1697825.1"/>
    </source>
</evidence>
<dbReference type="HAMAP" id="MF_00015">
    <property type="entry name" value="LexA"/>
    <property type="match status" value="1"/>
</dbReference>
<feature type="domain" description="LexA repressor DNA-binding" evidence="16">
    <location>
        <begin position="2"/>
        <end position="63"/>
    </location>
</feature>
<keyword evidence="7 12" id="KW-0805">Transcription regulation</keyword>
<dbReference type="GO" id="GO:0009432">
    <property type="term" value="P:SOS response"/>
    <property type="evidence" value="ECO:0007669"/>
    <property type="project" value="UniProtKB-UniRule"/>
</dbReference>
<evidence type="ECO:0000256" key="13">
    <source>
        <dbReference type="RuleBase" id="RU003991"/>
    </source>
</evidence>
<dbReference type="CDD" id="cd06529">
    <property type="entry name" value="S24_LexA-like"/>
    <property type="match status" value="1"/>
</dbReference>
<dbReference type="Gene3D" id="1.10.10.10">
    <property type="entry name" value="Winged helix-like DNA-binding domain superfamily/Winged helix DNA-binding domain"/>
    <property type="match status" value="1"/>
</dbReference>
<evidence type="ECO:0000256" key="5">
    <source>
        <dbReference type="ARBA" id="ARBA00022801"/>
    </source>
</evidence>
<evidence type="ECO:0000256" key="1">
    <source>
        <dbReference type="ARBA" id="ARBA00007484"/>
    </source>
</evidence>
<feature type="region of interest" description="Disordered" evidence="14">
    <location>
        <begin position="68"/>
        <end position="101"/>
    </location>
</feature>